<dbReference type="InterPro" id="IPR000330">
    <property type="entry name" value="SNF2_N"/>
</dbReference>
<evidence type="ECO:0000259" key="4">
    <source>
        <dbReference type="PROSITE" id="PS50966"/>
    </source>
</evidence>
<dbReference type="PROSITE" id="PS51192">
    <property type="entry name" value="HELICASE_ATP_BIND_1"/>
    <property type="match status" value="1"/>
</dbReference>
<dbReference type="PROSITE" id="PS50966">
    <property type="entry name" value="ZF_SWIM"/>
    <property type="match status" value="2"/>
</dbReference>
<dbReference type="InterPro" id="IPR014001">
    <property type="entry name" value="Helicase_ATP-bd"/>
</dbReference>
<dbReference type="Gene3D" id="3.40.50.300">
    <property type="entry name" value="P-loop containing nucleotide triphosphate hydrolases"/>
    <property type="match status" value="1"/>
</dbReference>
<accession>A0A941W4A4</accession>
<evidence type="ECO:0000256" key="2">
    <source>
        <dbReference type="PROSITE-ProRule" id="PRU00325"/>
    </source>
</evidence>
<keyword evidence="2" id="KW-0479">Metal-binding</keyword>
<keyword evidence="2" id="KW-0862">Zinc</keyword>
<dbReference type="GO" id="GO:0008270">
    <property type="term" value="F:zinc ion binding"/>
    <property type="evidence" value="ECO:0007669"/>
    <property type="project" value="UniProtKB-KW"/>
</dbReference>
<feature type="domain" description="SWIM-type" evidence="4">
    <location>
        <begin position="159"/>
        <end position="197"/>
    </location>
</feature>
<dbReference type="InterPro" id="IPR007527">
    <property type="entry name" value="Znf_SWIM"/>
</dbReference>
<feature type="domain" description="Helicase ATP-binding" evidence="5">
    <location>
        <begin position="317"/>
        <end position="476"/>
    </location>
</feature>
<dbReference type="SMART" id="SM00490">
    <property type="entry name" value="HELICc"/>
    <property type="match status" value="1"/>
</dbReference>
<dbReference type="Gene3D" id="3.40.50.10810">
    <property type="entry name" value="Tandem AAA-ATPase domain"/>
    <property type="match status" value="1"/>
</dbReference>
<feature type="domain" description="SWIM-type" evidence="4">
    <location>
        <begin position="55"/>
        <end position="90"/>
    </location>
</feature>
<dbReference type="SUPFAM" id="SSF52540">
    <property type="entry name" value="P-loop containing nucleoside triphosphate hydrolases"/>
    <property type="match status" value="2"/>
</dbReference>
<organism evidence="7 8">
    <name type="scientific">Candidatus Scalindua arabica</name>
    <dbReference type="NCBI Taxonomy" id="1127984"/>
    <lineage>
        <taxon>Bacteria</taxon>
        <taxon>Pseudomonadati</taxon>
        <taxon>Planctomycetota</taxon>
        <taxon>Candidatus Brocadiia</taxon>
        <taxon>Candidatus Brocadiales</taxon>
        <taxon>Candidatus Scalinduaceae</taxon>
        <taxon>Candidatus Scalindua</taxon>
    </lineage>
</organism>
<dbReference type="InterPro" id="IPR049730">
    <property type="entry name" value="SNF2/RAD54-like_C"/>
</dbReference>
<dbReference type="GO" id="GO:0005524">
    <property type="term" value="F:ATP binding"/>
    <property type="evidence" value="ECO:0007669"/>
    <property type="project" value="InterPro"/>
</dbReference>
<keyword evidence="2" id="KW-0863">Zinc-finger</keyword>
<dbReference type="CDD" id="cd17919">
    <property type="entry name" value="DEXHc_Snf"/>
    <property type="match status" value="1"/>
</dbReference>
<sequence length="888" mass="102377">MYSLTKDVIKKKIADSNIIYKRGNSIFKLGNYYLKEADYENQSFKYYIDGNYGDYDVNVNFVDSEIKYSCDCPYYSDGCKHTVAVCLDIIEQVNRYKSTIESGKPAGLITDSDSLSYDEIKKQAIEERKKRAKSEKFEITLGDTYRGEHLLTNVRGKGYIVTTHDPLKGAGHCTCPDFNTNKLSTCKHLIHLHSHIKTRKNFAPHVKKEKFPFVHVYWDSAVEKPRYFYDRRLPKAVQKEFPQFFDKDGLYCKANLADLYPLLDRLKDIKNVKIDEYILWKINTALFQNEIEDIKDKFAPDYSAVNMPLYPYQKEGVNFALFKKSAIIADEMGLGKTLQAITLAILKRDIFNLEKVLVVCPASLKEQWKREIEKFTNEKVTVIAGPRIKRQEIYEKNKDFFKITNYEAVLRDTMVIHRFKPDLIILDEAQRIKNFETKTAQAIKSISHKQSLVLSGTPLENKLEDLYSIVQFANPGLFMPLWEFAAEHFILKREKKNKIFGYRNLEAIHQKLKPLVIRRKKEDVLKDLPEQVTNNYYIDLTQEQLKIHQGYLMSLLPILNKKFLTPIDVRRIQELLTSMRMVCDSTFLIDRKTNLSPKLKELEGLLIDLVLENKRKTVIFTEWTTMTFLIGKVLSELGIPFVEFTGKIPVTKRQSLITEFNRNPSCMVFLSTDAGGVGLNLQTADCVINFELPWNPAKLNQRTGRVMRIGQKSKCVNIINLIAKQSIEEKILAGLQLKQELFDGVFDGTTDQVEFSREKKEEFINKIRAMINEEPIVIGKGLSDSEDIPESTPHFLNPQALSEEKLDIAGEEDVEEADETKIHDEKPSTPQPVTPEKMEEVLENGMRFLNGLMTMATGKPLMPKEHEKTISIDKKTGEVTMKFKLPGF</sequence>
<evidence type="ECO:0000259" key="5">
    <source>
        <dbReference type="PROSITE" id="PS51192"/>
    </source>
</evidence>
<evidence type="ECO:0000259" key="6">
    <source>
        <dbReference type="PROSITE" id="PS51194"/>
    </source>
</evidence>
<protein>
    <submittedName>
        <fullName evidence="7">RNA polymerase-associated protein RapA</fullName>
    </submittedName>
</protein>
<comment type="caution">
    <text evidence="7">The sequence shown here is derived from an EMBL/GenBank/DDBJ whole genome shotgun (WGS) entry which is preliminary data.</text>
</comment>
<dbReference type="CDD" id="cd18793">
    <property type="entry name" value="SF2_C_SNF"/>
    <property type="match status" value="1"/>
</dbReference>
<dbReference type="InterPro" id="IPR038718">
    <property type="entry name" value="SNF2-like_sf"/>
</dbReference>
<name>A0A941W4A4_9BACT</name>
<dbReference type="Pfam" id="PF04434">
    <property type="entry name" value="SWIM"/>
    <property type="match status" value="1"/>
</dbReference>
<evidence type="ECO:0000313" key="8">
    <source>
        <dbReference type="Proteomes" id="UP000722750"/>
    </source>
</evidence>
<keyword evidence="1" id="KW-0378">Hydrolase</keyword>
<evidence type="ECO:0000313" key="7">
    <source>
        <dbReference type="EMBL" id="MBS1259137.1"/>
    </source>
</evidence>
<gene>
    <name evidence="7" type="ORF">MAG551_02203</name>
</gene>
<feature type="region of interest" description="Disordered" evidence="3">
    <location>
        <begin position="811"/>
        <end position="834"/>
    </location>
</feature>
<dbReference type="PANTHER" id="PTHR10799">
    <property type="entry name" value="SNF2/RAD54 HELICASE FAMILY"/>
    <property type="match status" value="1"/>
</dbReference>
<feature type="domain" description="Helicase C-terminal" evidence="6">
    <location>
        <begin position="605"/>
        <end position="771"/>
    </location>
</feature>
<dbReference type="PROSITE" id="PS51194">
    <property type="entry name" value="HELICASE_CTER"/>
    <property type="match status" value="1"/>
</dbReference>
<dbReference type="InterPro" id="IPR001650">
    <property type="entry name" value="Helicase_C-like"/>
</dbReference>
<evidence type="ECO:0000256" key="3">
    <source>
        <dbReference type="SAM" id="MobiDB-lite"/>
    </source>
</evidence>
<reference evidence="7" key="1">
    <citation type="journal article" date="2021" name="ISME J.">
        <title>Fine-scale metabolic discontinuity in a stratified prokaryote microbiome of a Red Sea deep halocline.</title>
        <authorList>
            <person name="Michoud G."/>
            <person name="Ngugi D.K."/>
            <person name="Barozzi A."/>
            <person name="Merlino G."/>
            <person name="Calleja M.L."/>
            <person name="Delgado-Huertas A."/>
            <person name="Moran X.A.G."/>
            <person name="Daffonchio D."/>
        </authorList>
    </citation>
    <scope>NUCLEOTIDE SEQUENCE</scope>
    <source>
        <strain evidence="7">SuakinDeep_MAG55_1</strain>
    </source>
</reference>
<proteinExistence type="predicted"/>
<dbReference type="GO" id="GO:0016787">
    <property type="term" value="F:hydrolase activity"/>
    <property type="evidence" value="ECO:0007669"/>
    <property type="project" value="UniProtKB-KW"/>
</dbReference>
<dbReference type="AlphaFoldDB" id="A0A941W4A4"/>
<evidence type="ECO:0000256" key="1">
    <source>
        <dbReference type="ARBA" id="ARBA00022801"/>
    </source>
</evidence>
<dbReference type="InterPro" id="IPR027417">
    <property type="entry name" value="P-loop_NTPase"/>
</dbReference>
<dbReference type="SMART" id="SM00487">
    <property type="entry name" value="DEXDc"/>
    <property type="match status" value="1"/>
</dbReference>
<dbReference type="Pfam" id="PF00176">
    <property type="entry name" value="SNF2-rel_dom"/>
    <property type="match status" value="1"/>
</dbReference>
<dbReference type="Proteomes" id="UP000722750">
    <property type="component" value="Unassembled WGS sequence"/>
</dbReference>
<dbReference type="EMBL" id="JAANXD010000081">
    <property type="protein sequence ID" value="MBS1259137.1"/>
    <property type="molecule type" value="Genomic_DNA"/>
</dbReference>
<dbReference type="Pfam" id="PF00271">
    <property type="entry name" value="Helicase_C"/>
    <property type="match status" value="1"/>
</dbReference>